<dbReference type="GO" id="GO:0043565">
    <property type="term" value="F:sequence-specific DNA binding"/>
    <property type="evidence" value="ECO:0007669"/>
    <property type="project" value="InterPro"/>
</dbReference>
<evidence type="ECO:0000313" key="5">
    <source>
        <dbReference type="EMBL" id="RIN01716.1"/>
    </source>
</evidence>
<protein>
    <submittedName>
        <fullName evidence="5">Transcriptional regulator</fullName>
    </submittedName>
</protein>
<keyword evidence="6" id="KW-1185">Reference proteome</keyword>
<keyword evidence="1" id="KW-0805">Transcription regulation</keyword>
<comment type="caution">
    <text evidence="5">The sequence shown here is derived from an EMBL/GenBank/DDBJ whole genome shotgun (WGS) entry which is preliminary data.</text>
</comment>
<gene>
    <name evidence="5" type="ORF">BU112_04865</name>
</gene>
<dbReference type="AlphaFoldDB" id="A0A418IGZ0"/>
<dbReference type="PANTHER" id="PTHR43280">
    <property type="entry name" value="ARAC-FAMILY TRANSCRIPTIONAL REGULATOR"/>
    <property type="match status" value="1"/>
</dbReference>
<dbReference type="Proteomes" id="UP000286317">
    <property type="component" value="Unassembled WGS sequence"/>
</dbReference>
<dbReference type="SUPFAM" id="SSF46689">
    <property type="entry name" value="Homeodomain-like"/>
    <property type="match status" value="1"/>
</dbReference>
<dbReference type="EMBL" id="QXUF01000023">
    <property type="protein sequence ID" value="RIN01716.1"/>
    <property type="molecule type" value="Genomic_DNA"/>
</dbReference>
<evidence type="ECO:0000256" key="2">
    <source>
        <dbReference type="ARBA" id="ARBA00023125"/>
    </source>
</evidence>
<feature type="domain" description="HTH araC/xylS-type" evidence="4">
    <location>
        <begin position="152"/>
        <end position="249"/>
    </location>
</feature>
<evidence type="ECO:0000259" key="4">
    <source>
        <dbReference type="PROSITE" id="PS01124"/>
    </source>
</evidence>
<dbReference type="PROSITE" id="PS01124">
    <property type="entry name" value="HTH_ARAC_FAMILY_2"/>
    <property type="match status" value="1"/>
</dbReference>
<dbReference type="PANTHER" id="PTHR43280:SF2">
    <property type="entry name" value="HTH-TYPE TRANSCRIPTIONAL REGULATOR EXSA"/>
    <property type="match status" value="1"/>
</dbReference>
<name>A0A418IGZ0_9STAP</name>
<keyword evidence="2" id="KW-0238">DNA-binding</keyword>
<dbReference type="GO" id="GO:0003700">
    <property type="term" value="F:DNA-binding transcription factor activity"/>
    <property type="evidence" value="ECO:0007669"/>
    <property type="project" value="InterPro"/>
</dbReference>
<reference evidence="5 6" key="1">
    <citation type="journal article" date="2016" name="Front. Microbiol.">
        <title>Comprehensive Phylogenetic Analysis of Bovine Non-aureus Staphylococci Species Based on Whole-Genome Sequencing.</title>
        <authorList>
            <person name="Naushad S."/>
            <person name="Barkema H.W."/>
            <person name="Luby C."/>
            <person name="Condas L.A."/>
            <person name="Nobrega D.B."/>
            <person name="Carson D.A."/>
            <person name="De Buck J."/>
        </authorList>
    </citation>
    <scope>NUCLEOTIDE SEQUENCE [LARGE SCALE GENOMIC DNA]</scope>
    <source>
        <strain evidence="5 6">SNUC 4554</strain>
    </source>
</reference>
<evidence type="ECO:0000313" key="6">
    <source>
        <dbReference type="Proteomes" id="UP000286317"/>
    </source>
</evidence>
<accession>A0A418IGZ0</accession>
<evidence type="ECO:0000256" key="1">
    <source>
        <dbReference type="ARBA" id="ARBA00023015"/>
    </source>
</evidence>
<evidence type="ECO:0000256" key="3">
    <source>
        <dbReference type="ARBA" id="ARBA00023163"/>
    </source>
</evidence>
<dbReference type="OrthoDB" id="2407328at2"/>
<organism evidence="5 6">
    <name type="scientific">Staphylococcus shinii</name>
    <dbReference type="NCBI Taxonomy" id="2912228"/>
    <lineage>
        <taxon>Bacteria</taxon>
        <taxon>Bacillati</taxon>
        <taxon>Bacillota</taxon>
        <taxon>Bacilli</taxon>
        <taxon>Bacillales</taxon>
        <taxon>Staphylococcaceae</taxon>
        <taxon>Staphylococcus</taxon>
    </lineage>
</organism>
<dbReference type="RefSeq" id="WP_119605169.1">
    <property type="nucleotide sequence ID" value="NZ_QXUF01000023.1"/>
</dbReference>
<sequence>MDYKIKLHKLIKSTDYNLSTPHFLNIYWVSKGDVTLLKNDIFEQYIAGDIFYVHDYEYTELISIDADLLCLSINNYHYINDIEQTMSKTIATHLEAHRILKSQFTNLFSTLTEQSHIPNQAFSTLLTTIHTLSMCNNQLGYEANNYKYALIKNVTIYIHNHIQDKLNCQQIAEICFVNASFLSRTFTMIVGSTLSQYIVAAKIHFSNCSLLNGDTLEDVWKIYHFRTFQNYLQQFEKIKGYAPYQSFNK</sequence>
<dbReference type="InterPro" id="IPR018060">
    <property type="entry name" value="HTH_AraC"/>
</dbReference>
<keyword evidence="3" id="KW-0804">Transcription</keyword>
<proteinExistence type="predicted"/>
<dbReference type="Gene3D" id="1.10.10.60">
    <property type="entry name" value="Homeodomain-like"/>
    <property type="match status" value="1"/>
</dbReference>
<dbReference type="InterPro" id="IPR009057">
    <property type="entry name" value="Homeodomain-like_sf"/>
</dbReference>